<proteinExistence type="inferred from homology"/>
<dbReference type="InterPro" id="IPR006214">
    <property type="entry name" value="Bax_inhibitor_1-related"/>
</dbReference>
<feature type="compositionally biased region" description="Pro residues" evidence="6">
    <location>
        <begin position="1"/>
        <end position="10"/>
    </location>
</feature>
<keyword evidence="8" id="KW-1185">Reference proteome</keyword>
<dbReference type="Proteomes" id="UP001498398">
    <property type="component" value="Unassembled WGS sequence"/>
</dbReference>
<keyword evidence="3 5" id="KW-1133">Transmembrane helix</keyword>
<keyword evidence="2 5" id="KW-0812">Transmembrane</keyword>
<feature type="transmembrane region" description="Helical" evidence="5">
    <location>
        <begin position="191"/>
        <end position="211"/>
    </location>
</feature>
<dbReference type="CDD" id="cd10429">
    <property type="entry name" value="GAAP_like"/>
    <property type="match status" value="1"/>
</dbReference>
<feature type="region of interest" description="Disordered" evidence="6">
    <location>
        <begin position="1"/>
        <end position="47"/>
    </location>
</feature>
<evidence type="ECO:0000256" key="1">
    <source>
        <dbReference type="ARBA" id="ARBA00004141"/>
    </source>
</evidence>
<dbReference type="Pfam" id="PF01027">
    <property type="entry name" value="Bax1-I"/>
    <property type="match status" value="1"/>
</dbReference>
<evidence type="ECO:0000313" key="7">
    <source>
        <dbReference type="EMBL" id="KAK7473196.1"/>
    </source>
</evidence>
<reference evidence="7 8" key="1">
    <citation type="submission" date="2024-01" db="EMBL/GenBank/DDBJ databases">
        <title>A draft genome for the cacao thread blight pathogen Marasmiellus scandens.</title>
        <authorList>
            <person name="Baruah I.K."/>
            <person name="Leung J."/>
            <person name="Bukari Y."/>
            <person name="Amoako-Attah I."/>
            <person name="Meinhardt L.W."/>
            <person name="Bailey B.A."/>
            <person name="Cohen S.P."/>
        </authorList>
    </citation>
    <scope>NUCLEOTIDE SEQUENCE [LARGE SCALE GENOMIC DNA]</scope>
    <source>
        <strain evidence="7 8">GH-19</strain>
    </source>
</reference>
<name>A0ABR1K8L3_9AGAR</name>
<comment type="caution">
    <text evidence="7">The sequence shown here is derived from an EMBL/GenBank/DDBJ whole genome shotgun (WGS) entry which is preliminary data.</text>
</comment>
<feature type="transmembrane region" description="Helical" evidence="5">
    <location>
        <begin position="74"/>
        <end position="95"/>
    </location>
</feature>
<keyword evidence="4 5" id="KW-0472">Membrane</keyword>
<evidence type="ECO:0000313" key="8">
    <source>
        <dbReference type="Proteomes" id="UP001498398"/>
    </source>
</evidence>
<comment type="similarity">
    <text evidence="5">Belongs to the BI1 family.</text>
</comment>
<organism evidence="7 8">
    <name type="scientific">Marasmiellus scandens</name>
    <dbReference type="NCBI Taxonomy" id="2682957"/>
    <lineage>
        <taxon>Eukaryota</taxon>
        <taxon>Fungi</taxon>
        <taxon>Dikarya</taxon>
        <taxon>Basidiomycota</taxon>
        <taxon>Agaricomycotina</taxon>
        <taxon>Agaricomycetes</taxon>
        <taxon>Agaricomycetidae</taxon>
        <taxon>Agaricales</taxon>
        <taxon>Marasmiineae</taxon>
        <taxon>Omphalotaceae</taxon>
        <taxon>Marasmiellus</taxon>
    </lineage>
</organism>
<gene>
    <name evidence="7" type="ORF">VKT23_001294</name>
</gene>
<feature type="transmembrane region" description="Helical" evidence="5">
    <location>
        <begin position="217"/>
        <end position="236"/>
    </location>
</feature>
<sequence length="275" mass="30554">MSQYPVPPPSYGSTQPKDNARHDDSRDPLLGSSSRTGGAYFDQPQAGDVPDDFKYGVTVSESSAEIRNAFIRKVYTILFCQLLGTCIVGGIISNSDSTITWVQQHTWSFYVPLFGTLINLGLLYWKRHSVPLNFILLSTFTLMEAFTLGVVVAFYDNVIVLQALLITLGVFLGLTLFTFQSKYDFEGLGPWLFGGLIALLMTGIVGSIFGFNSTMDLIYALGGTLLFSGYIVYDTYLINSRLSPDEFIMGAISLYLDFINLFLSILRLLNNVEDR</sequence>
<evidence type="ECO:0000256" key="4">
    <source>
        <dbReference type="ARBA" id="ARBA00023136"/>
    </source>
</evidence>
<evidence type="ECO:0000256" key="6">
    <source>
        <dbReference type="SAM" id="MobiDB-lite"/>
    </source>
</evidence>
<feature type="transmembrane region" description="Helical" evidence="5">
    <location>
        <begin position="107"/>
        <end position="125"/>
    </location>
</feature>
<feature type="transmembrane region" description="Helical" evidence="5">
    <location>
        <begin position="248"/>
        <end position="269"/>
    </location>
</feature>
<feature type="compositionally biased region" description="Basic and acidic residues" evidence="6">
    <location>
        <begin position="18"/>
        <end position="27"/>
    </location>
</feature>
<dbReference type="PANTHER" id="PTHR23291:SF50">
    <property type="entry name" value="PROTEIN LIFEGUARD 4"/>
    <property type="match status" value="1"/>
</dbReference>
<evidence type="ECO:0000256" key="5">
    <source>
        <dbReference type="RuleBase" id="RU004379"/>
    </source>
</evidence>
<accession>A0ABR1K8L3</accession>
<protein>
    <submittedName>
        <fullName evidence="7">Uncharacterized protein</fullName>
    </submittedName>
</protein>
<dbReference type="EMBL" id="JBANRG010000001">
    <property type="protein sequence ID" value="KAK7473196.1"/>
    <property type="molecule type" value="Genomic_DNA"/>
</dbReference>
<feature type="transmembrane region" description="Helical" evidence="5">
    <location>
        <begin position="132"/>
        <end position="153"/>
    </location>
</feature>
<dbReference type="PANTHER" id="PTHR23291">
    <property type="entry name" value="BAX INHIBITOR-RELATED"/>
    <property type="match status" value="1"/>
</dbReference>
<comment type="subcellular location">
    <subcellularLocation>
        <location evidence="1">Membrane</location>
        <topology evidence="1">Multi-pass membrane protein</topology>
    </subcellularLocation>
</comment>
<evidence type="ECO:0000256" key="3">
    <source>
        <dbReference type="ARBA" id="ARBA00022989"/>
    </source>
</evidence>
<evidence type="ECO:0000256" key="2">
    <source>
        <dbReference type="ARBA" id="ARBA00022692"/>
    </source>
</evidence>
<feature type="transmembrane region" description="Helical" evidence="5">
    <location>
        <begin position="159"/>
        <end position="179"/>
    </location>
</feature>